<dbReference type="PANTHER" id="PTHR30386">
    <property type="entry name" value="MEMBRANE FUSION SUBUNIT OF EMRAB-TOLC MULTIDRUG EFFLUX PUMP"/>
    <property type="match status" value="1"/>
</dbReference>
<evidence type="ECO:0000313" key="10">
    <source>
        <dbReference type="Proteomes" id="UP000198597"/>
    </source>
</evidence>
<dbReference type="RefSeq" id="WP_089969924.1">
    <property type="nucleotide sequence ID" value="NZ_FNJM01000006.1"/>
</dbReference>
<dbReference type="AlphaFoldDB" id="A0A1H0T9P2"/>
<evidence type="ECO:0000256" key="6">
    <source>
        <dbReference type="SAM" id="Coils"/>
    </source>
</evidence>
<evidence type="ECO:0000259" key="8">
    <source>
        <dbReference type="Pfam" id="PF26002"/>
    </source>
</evidence>
<dbReference type="GO" id="GO:0016020">
    <property type="term" value="C:membrane"/>
    <property type="evidence" value="ECO:0007669"/>
    <property type="project" value="UniProtKB-SubCell"/>
</dbReference>
<keyword evidence="5 7" id="KW-0472">Membrane</keyword>
<evidence type="ECO:0000256" key="4">
    <source>
        <dbReference type="ARBA" id="ARBA00022989"/>
    </source>
</evidence>
<dbReference type="STRING" id="94869.SAMN04488529_106137"/>
<keyword evidence="4 7" id="KW-1133">Transmembrane helix</keyword>
<comment type="similarity">
    <text evidence="2">Belongs to the membrane fusion protein (MFP) (TC 8.A.1) family.</text>
</comment>
<proteinExistence type="inferred from homology"/>
<dbReference type="Gene3D" id="2.40.50.100">
    <property type="match status" value="1"/>
</dbReference>
<dbReference type="Pfam" id="PF26002">
    <property type="entry name" value="Beta-barrel_AprE"/>
    <property type="match status" value="1"/>
</dbReference>
<feature type="domain" description="AprE-like beta-barrel" evidence="8">
    <location>
        <begin position="262"/>
        <end position="351"/>
    </location>
</feature>
<name>A0A1H0T9P2_9CLOT</name>
<dbReference type="OrthoDB" id="1638821at2"/>
<comment type="subcellular location">
    <subcellularLocation>
        <location evidence="1">Membrane</location>
        <topology evidence="1">Single-pass membrane protein</topology>
    </subcellularLocation>
</comment>
<dbReference type="SUPFAM" id="SSF111369">
    <property type="entry name" value="HlyD-like secretion proteins"/>
    <property type="match status" value="1"/>
</dbReference>
<keyword evidence="3 7" id="KW-0812">Transmembrane</keyword>
<dbReference type="Gene3D" id="2.40.30.170">
    <property type="match status" value="1"/>
</dbReference>
<evidence type="ECO:0000256" key="5">
    <source>
        <dbReference type="ARBA" id="ARBA00023136"/>
    </source>
</evidence>
<evidence type="ECO:0000256" key="2">
    <source>
        <dbReference type="ARBA" id="ARBA00009477"/>
    </source>
</evidence>
<dbReference type="Gene3D" id="1.10.287.470">
    <property type="entry name" value="Helix hairpin bin"/>
    <property type="match status" value="1"/>
</dbReference>
<dbReference type="Proteomes" id="UP000198597">
    <property type="component" value="Unassembled WGS sequence"/>
</dbReference>
<keyword evidence="6" id="KW-0175">Coiled coil</keyword>
<dbReference type="PANTHER" id="PTHR30386:SF26">
    <property type="entry name" value="TRANSPORT PROTEIN COMB"/>
    <property type="match status" value="1"/>
</dbReference>
<keyword evidence="10" id="KW-1185">Reference proteome</keyword>
<protein>
    <submittedName>
        <fullName evidence="9">Multidrug resistance efflux pump</fullName>
    </submittedName>
</protein>
<evidence type="ECO:0000256" key="3">
    <source>
        <dbReference type="ARBA" id="ARBA00022692"/>
    </source>
</evidence>
<dbReference type="EMBL" id="FNJM01000006">
    <property type="protein sequence ID" value="SDP50511.1"/>
    <property type="molecule type" value="Genomic_DNA"/>
</dbReference>
<dbReference type="InterPro" id="IPR058982">
    <property type="entry name" value="Beta-barrel_AprE"/>
</dbReference>
<evidence type="ECO:0000256" key="1">
    <source>
        <dbReference type="ARBA" id="ARBA00004167"/>
    </source>
</evidence>
<feature type="coiled-coil region" evidence="6">
    <location>
        <begin position="193"/>
        <end position="227"/>
    </location>
</feature>
<reference evidence="9 10" key="1">
    <citation type="submission" date="2016-10" db="EMBL/GenBank/DDBJ databases">
        <authorList>
            <person name="de Groot N.N."/>
        </authorList>
    </citation>
    <scope>NUCLEOTIDE SEQUENCE [LARGE SCALE GENOMIC DNA]</scope>
    <source>
        <strain evidence="9 10">DSM 12272</strain>
    </source>
</reference>
<sequence>MKVYNLNEITDSKVLYDKRPPKFMNYLVLIVTVLIGVAIIWANKNVKTFIIKGQGIVASEKKSYVMAKAPGEIKEVFIEEGKEVKAGDVLFTTNGIEAELQLQQVIAQINNFNNRIELLKGAEKNATNGTNKFDKNDAVEVEFYNKLSEAYVARKEFEVNVQALKDQGADEKQINEYIKTQKNKASEQYYKTISAFTNERKQYDLEVVKLEAQKVALEKNKEEFKVLAQSSGIIHINSPLTTGMVLQGGALVGTITNKEDELIIETMLPSSDRPRIHNGDEVSIMVGGLLQSEYGTIPGKVLNIDEDATVDNEKGNVYFKAKIKPDRTYLEDSKGEKVNLTIGMVTETRVKYEKITYMKYILEQIGVKFN</sequence>
<feature type="transmembrane region" description="Helical" evidence="7">
    <location>
        <begin position="23"/>
        <end position="42"/>
    </location>
</feature>
<evidence type="ECO:0000256" key="7">
    <source>
        <dbReference type="SAM" id="Phobius"/>
    </source>
</evidence>
<accession>A0A1H0T9P2</accession>
<evidence type="ECO:0000313" key="9">
    <source>
        <dbReference type="EMBL" id="SDP50511.1"/>
    </source>
</evidence>
<organism evidence="9 10">
    <name type="scientific">Clostridium gasigenes</name>
    <dbReference type="NCBI Taxonomy" id="94869"/>
    <lineage>
        <taxon>Bacteria</taxon>
        <taxon>Bacillati</taxon>
        <taxon>Bacillota</taxon>
        <taxon>Clostridia</taxon>
        <taxon>Eubacteriales</taxon>
        <taxon>Clostridiaceae</taxon>
        <taxon>Clostridium</taxon>
    </lineage>
</organism>
<gene>
    <name evidence="9" type="ORF">SAMN04488529_106137</name>
</gene>
<dbReference type="InterPro" id="IPR050739">
    <property type="entry name" value="MFP"/>
</dbReference>